<keyword evidence="3" id="KW-1185">Reference proteome</keyword>
<dbReference type="Proteomes" id="UP000214689">
    <property type="component" value="Chromosome"/>
</dbReference>
<sequence length="100" mass="11264">MYYRDDGGLGCLIGIFIVLILLSAVMAIILNPVFWIVVGILVLFQAILKKLGGRNEEASQQYYYSETRSYKANNGIDNELEEEFTKDAVDVDVEVIPDDK</sequence>
<reference evidence="3" key="1">
    <citation type="submission" date="2016-05" db="EMBL/GenBank/DDBJ databases">
        <authorList>
            <person name="Holder M.E."/>
            <person name="Ajami N.J."/>
            <person name="Petrosino J.F."/>
        </authorList>
    </citation>
    <scope>NUCLEOTIDE SEQUENCE [LARGE SCALE GENOMIC DNA]</scope>
    <source>
        <strain evidence="3">ATCC 700696</strain>
    </source>
</reference>
<keyword evidence="1" id="KW-0812">Transmembrane</keyword>
<keyword evidence="1" id="KW-0472">Membrane</keyword>
<keyword evidence="1" id="KW-1133">Transmembrane helix</keyword>
<dbReference type="AlphaFoldDB" id="A0A223ASC4"/>
<dbReference type="RefSeq" id="WP_094234055.1">
    <property type="nucleotide sequence ID" value="NZ_CP016199.1"/>
</dbReference>
<feature type="transmembrane region" description="Helical" evidence="1">
    <location>
        <begin position="12"/>
        <end position="44"/>
    </location>
</feature>
<protein>
    <submittedName>
        <fullName evidence="2">Uncharacterized protein</fullName>
    </submittedName>
</protein>
<name>A0A223ASC4_9FIRM</name>
<dbReference type="EMBL" id="CP016199">
    <property type="protein sequence ID" value="ASS37825.1"/>
    <property type="molecule type" value="Genomic_DNA"/>
</dbReference>
<dbReference type="OrthoDB" id="9844919at2"/>
<evidence type="ECO:0000313" key="2">
    <source>
        <dbReference type="EMBL" id="ASS37825.1"/>
    </source>
</evidence>
<evidence type="ECO:0000256" key="1">
    <source>
        <dbReference type="SAM" id="Phobius"/>
    </source>
</evidence>
<organism evidence="2 3">
    <name type="scientific">Mogibacterium pumilum</name>
    <dbReference type="NCBI Taxonomy" id="86332"/>
    <lineage>
        <taxon>Bacteria</taxon>
        <taxon>Bacillati</taxon>
        <taxon>Bacillota</taxon>
        <taxon>Clostridia</taxon>
        <taxon>Peptostreptococcales</taxon>
        <taxon>Anaerovoracaceae</taxon>
        <taxon>Mogibacterium</taxon>
    </lineage>
</organism>
<accession>A0A223ASC4</accession>
<evidence type="ECO:0000313" key="3">
    <source>
        <dbReference type="Proteomes" id="UP000214689"/>
    </source>
</evidence>
<proteinExistence type="predicted"/>
<gene>
    <name evidence="2" type="ORF">AXF17_04740</name>
</gene>